<dbReference type="InterPro" id="IPR002656">
    <property type="entry name" value="Acyl_transf_3_dom"/>
</dbReference>
<dbReference type="PANTHER" id="PTHR23028:SF53">
    <property type="entry name" value="ACYL_TRANSF_3 DOMAIN-CONTAINING PROTEIN"/>
    <property type="match status" value="1"/>
</dbReference>
<evidence type="ECO:0000313" key="4">
    <source>
        <dbReference type="Proteomes" id="UP001156670"/>
    </source>
</evidence>
<reference evidence="4" key="1">
    <citation type="journal article" date="2019" name="Int. J. Syst. Evol. Microbiol.">
        <title>The Global Catalogue of Microorganisms (GCM) 10K type strain sequencing project: providing services to taxonomists for standard genome sequencing and annotation.</title>
        <authorList>
            <consortium name="The Broad Institute Genomics Platform"/>
            <consortium name="The Broad Institute Genome Sequencing Center for Infectious Disease"/>
            <person name="Wu L."/>
            <person name="Ma J."/>
        </authorList>
    </citation>
    <scope>NUCLEOTIDE SEQUENCE [LARGE SCALE GENOMIC DNA]</scope>
    <source>
        <strain evidence="4">NBRC 111980</strain>
    </source>
</reference>
<keyword evidence="1" id="KW-1133">Transmembrane helix</keyword>
<feature type="transmembrane region" description="Helical" evidence="1">
    <location>
        <begin position="193"/>
        <end position="211"/>
    </location>
</feature>
<evidence type="ECO:0000313" key="3">
    <source>
        <dbReference type="EMBL" id="GLQ95477.1"/>
    </source>
</evidence>
<keyword evidence="1" id="KW-0812">Transmembrane</keyword>
<feature type="transmembrane region" description="Helical" evidence="1">
    <location>
        <begin position="77"/>
        <end position="98"/>
    </location>
</feature>
<accession>A0ABQ5XXM0</accession>
<keyword evidence="3" id="KW-0012">Acyltransferase</keyword>
<dbReference type="PANTHER" id="PTHR23028">
    <property type="entry name" value="ACETYLTRANSFERASE"/>
    <property type="match status" value="1"/>
</dbReference>
<dbReference type="Proteomes" id="UP001156670">
    <property type="component" value="Unassembled WGS sequence"/>
</dbReference>
<evidence type="ECO:0000259" key="2">
    <source>
        <dbReference type="Pfam" id="PF01757"/>
    </source>
</evidence>
<feature type="transmembrane region" description="Helical" evidence="1">
    <location>
        <begin position="140"/>
        <end position="161"/>
    </location>
</feature>
<feature type="domain" description="Acyltransferase 3" evidence="2">
    <location>
        <begin position="2"/>
        <end position="336"/>
    </location>
</feature>
<feature type="transmembrane region" description="Helical" evidence="1">
    <location>
        <begin position="280"/>
        <end position="302"/>
    </location>
</feature>
<keyword evidence="4" id="KW-1185">Reference proteome</keyword>
<feature type="transmembrane region" description="Helical" evidence="1">
    <location>
        <begin position="223"/>
        <end position="240"/>
    </location>
</feature>
<feature type="transmembrane region" description="Helical" evidence="1">
    <location>
        <begin position="37"/>
        <end position="56"/>
    </location>
</feature>
<feature type="transmembrane region" description="Helical" evidence="1">
    <location>
        <begin position="322"/>
        <end position="340"/>
    </location>
</feature>
<gene>
    <name evidence="3" type="ORF">GCM10007901_44320</name>
</gene>
<dbReference type="Pfam" id="PF01757">
    <property type="entry name" value="Acyl_transf_3"/>
    <property type="match status" value="1"/>
</dbReference>
<comment type="caution">
    <text evidence="3">The sequence shown here is derived from an EMBL/GenBank/DDBJ whole genome shotgun (WGS) entry which is preliminary data.</text>
</comment>
<sequence length="375" mass="42543">MAVLGVAFLHLQGNLFHPELSWLHRFLQHSSYWSGVDLFFAISGFVIGRSLLPPMLEHQHHLRNQLRTIWAFWIRRVWRLLPSAWLWLMLILVASIFFNESGVFGTPHANAMAALAGMLNIANARGFGGAFFQYENGASFVYWSLSLEEQFYFLLPILALCLRKRIGALMIVLFLIQLFLVRTPLLMSFRNGAIALGVLLSIAESGIAYRVANPSWLLHLGGMRWIVPLMLFGLLSVLASPDLQNWRWRISAIAVVSATLVWLASYDSDYLFPTGRFKQALVWVGVRSYAIYLIHIPAYYFIREAAFRLGIQIANADFAHTALLFMAAVAVMTALADLNYRVIERPLRRYGRSLANRCLNRNTPPIVLPTPLHPS</sequence>
<feature type="transmembrane region" description="Helical" evidence="1">
    <location>
        <begin position="246"/>
        <end position="268"/>
    </location>
</feature>
<keyword evidence="3" id="KW-0808">Transferase</keyword>
<protein>
    <submittedName>
        <fullName evidence="3">Acyltransferase</fullName>
    </submittedName>
</protein>
<name>A0ABQ5XXM0_9GAMM</name>
<proteinExistence type="predicted"/>
<dbReference type="GO" id="GO:0016746">
    <property type="term" value="F:acyltransferase activity"/>
    <property type="evidence" value="ECO:0007669"/>
    <property type="project" value="UniProtKB-KW"/>
</dbReference>
<feature type="transmembrane region" description="Helical" evidence="1">
    <location>
        <begin position="168"/>
        <end position="187"/>
    </location>
</feature>
<keyword evidence="1" id="KW-0472">Membrane</keyword>
<dbReference type="EMBL" id="BSOB01000062">
    <property type="protein sequence ID" value="GLQ95477.1"/>
    <property type="molecule type" value="Genomic_DNA"/>
</dbReference>
<organism evidence="3 4">
    <name type="scientific">Dyella acidisoli</name>
    <dbReference type="NCBI Taxonomy" id="1867834"/>
    <lineage>
        <taxon>Bacteria</taxon>
        <taxon>Pseudomonadati</taxon>
        <taxon>Pseudomonadota</taxon>
        <taxon>Gammaproteobacteria</taxon>
        <taxon>Lysobacterales</taxon>
        <taxon>Rhodanobacteraceae</taxon>
        <taxon>Dyella</taxon>
    </lineage>
</organism>
<dbReference type="InterPro" id="IPR050879">
    <property type="entry name" value="Acyltransferase_3"/>
</dbReference>
<evidence type="ECO:0000256" key="1">
    <source>
        <dbReference type="SAM" id="Phobius"/>
    </source>
</evidence>